<dbReference type="GO" id="GO:0016491">
    <property type="term" value="F:oxidoreductase activity"/>
    <property type="evidence" value="ECO:0007669"/>
    <property type="project" value="UniProtKB-KW"/>
</dbReference>
<dbReference type="PRINTS" id="PR00081">
    <property type="entry name" value="GDHRDH"/>
</dbReference>
<proteinExistence type="inferred from homology"/>
<dbReference type="PANTHER" id="PTHR24321:SF8">
    <property type="entry name" value="ESTRADIOL 17-BETA-DEHYDROGENASE 8-RELATED"/>
    <property type="match status" value="1"/>
</dbReference>
<dbReference type="InterPro" id="IPR002347">
    <property type="entry name" value="SDR_fam"/>
</dbReference>
<accession>A0AAN6FJF5</accession>
<feature type="region of interest" description="Disordered" evidence="3">
    <location>
        <begin position="658"/>
        <end position="684"/>
    </location>
</feature>
<dbReference type="EMBL" id="JASUXU010000035">
    <property type="protein sequence ID" value="KAK0318593.1"/>
    <property type="molecule type" value="Genomic_DNA"/>
</dbReference>
<reference evidence="4" key="1">
    <citation type="submission" date="2021-12" db="EMBL/GenBank/DDBJ databases">
        <title>Black yeast isolated from Biological Soil Crust.</title>
        <authorList>
            <person name="Kurbessoian T."/>
        </authorList>
    </citation>
    <scope>NUCLEOTIDE SEQUENCE</scope>
    <source>
        <strain evidence="4">CCFEE 5208</strain>
    </source>
</reference>
<dbReference type="InterPro" id="IPR036291">
    <property type="entry name" value="NAD(P)-bd_dom_sf"/>
</dbReference>
<name>A0AAN6FJF5_9PEZI</name>
<sequence length="775" mass="83479">MSLDFGLTGVHCLVTGAAGGIGIVTVKLLLQLGARVTAHYNSKLGELSTLNDVVSIQADVRDEVSVDRLLQQAAAQNGGPVSVIVVNHGIWPVNNTHIADMSLSQWHNTMAVDLTGAFLLCRAYLRALREAPDVVKDTANIIFIGSTAGKFGEANHGDYAAAKSALMYGLVPTLKNEIVAIAPRGRVNSINPGWVATPMAEETLKDKAFVDKALATTPLQKVGTPADIARQIAVIASPVLSGHVNDRELTLVPKKGRPVTQCQHCRAERKKRSAHVSCECGEAEKPHHAKEKCMHLREAEERARSGSHDEAMVETTSAYLTAVAEEQGCCCHHGGNCTCAMLKKEHDKDGSVTPPRGPAVKPRLETTKSDGSITVFQNGHHKPVHRKNHLAHESGMPYKMPMPRANTHVGVSRKAHRSVDSLALDNTTQLSPSAFLPQNNEPFHIERRMSKSEQPSPKIFAADKPYTGLDDTKFETIDFGNLESIRADQSIQSLTNDGFGFVPPRSSSGATDHAYDPWSAMPSADPLNMPNNNPFGVWPTNPNASGVDQPALTAASSNTQSEIDEVSRMDDMFGFTMPSIQEDAGSLNLEGLQGPGSPQSNRRSLPANFFTSTNANSEWLMGFDGTMESEPKSFDGAQAFDFDDVWEGSNLPPVTGLPGRFAGGLPNSGRPASKSLGPSGAPSDAVFQQLFPDLDIRGNYFGPSDGMQDLVANTGDRPSSFVDAGMDFGPMNEDFGLTSQPWSDGSMDVANDEYTSTYELDQDYSNPDLLDTWAQ</sequence>
<evidence type="ECO:0000313" key="5">
    <source>
        <dbReference type="Proteomes" id="UP001168146"/>
    </source>
</evidence>
<dbReference type="Pfam" id="PF13561">
    <property type="entry name" value="adh_short_C2"/>
    <property type="match status" value="1"/>
</dbReference>
<dbReference type="SUPFAM" id="SSF51735">
    <property type="entry name" value="NAD(P)-binding Rossmann-fold domains"/>
    <property type="match status" value="1"/>
</dbReference>
<evidence type="ECO:0000313" key="4">
    <source>
        <dbReference type="EMBL" id="KAK0318593.1"/>
    </source>
</evidence>
<evidence type="ECO:0000256" key="3">
    <source>
        <dbReference type="SAM" id="MobiDB-lite"/>
    </source>
</evidence>
<comment type="caution">
    <text evidence="4">The sequence shown here is derived from an EMBL/GenBank/DDBJ whole genome shotgun (WGS) entry which is preliminary data.</text>
</comment>
<dbReference type="Proteomes" id="UP001168146">
    <property type="component" value="Unassembled WGS sequence"/>
</dbReference>
<dbReference type="CDD" id="cd05233">
    <property type="entry name" value="SDR_c"/>
    <property type="match status" value="1"/>
</dbReference>
<evidence type="ECO:0000256" key="1">
    <source>
        <dbReference type="ARBA" id="ARBA00006484"/>
    </source>
</evidence>
<evidence type="ECO:0000256" key="2">
    <source>
        <dbReference type="ARBA" id="ARBA00023002"/>
    </source>
</evidence>
<comment type="similarity">
    <text evidence="1">Belongs to the short-chain dehydrogenases/reductases (SDR) family.</text>
</comment>
<keyword evidence="2" id="KW-0560">Oxidoreductase</keyword>
<dbReference type="AlphaFoldDB" id="A0AAN6FJF5"/>
<evidence type="ECO:0008006" key="6">
    <source>
        <dbReference type="Google" id="ProtNLM"/>
    </source>
</evidence>
<dbReference type="PANTHER" id="PTHR24321">
    <property type="entry name" value="DEHYDROGENASES, SHORT CHAIN"/>
    <property type="match status" value="1"/>
</dbReference>
<organism evidence="4 5">
    <name type="scientific">Friedmanniomyces endolithicus</name>
    <dbReference type="NCBI Taxonomy" id="329885"/>
    <lineage>
        <taxon>Eukaryota</taxon>
        <taxon>Fungi</taxon>
        <taxon>Dikarya</taxon>
        <taxon>Ascomycota</taxon>
        <taxon>Pezizomycotina</taxon>
        <taxon>Dothideomycetes</taxon>
        <taxon>Dothideomycetidae</taxon>
        <taxon>Mycosphaerellales</taxon>
        <taxon>Teratosphaeriaceae</taxon>
        <taxon>Friedmanniomyces</taxon>
    </lineage>
</organism>
<protein>
    <recommendedName>
        <fullName evidence="6">Copper-fist domain-containing protein</fullName>
    </recommendedName>
</protein>
<gene>
    <name evidence="4" type="ORF">LTR82_010335</name>
</gene>
<dbReference type="Gene3D" id="3.40.50.720">
    <property type="entry name" value="NAD(P)-binding Rossmann-like Domain"/>
    <property type="match status" value="1"/>
</dbReference>